<keyword evidence="2" id="KW-1185">Reference proteome</keyword>
<dbReference type="AlphaFoldDB" id="A0A821KKW6"/>
<accession>A0A821KKW6</accession>
<reference evidence="1" key="1">
    <citation type="submission" date="2021-02" db="EMBL/GenBank/DDBJ databases">
        <authorList>
            <person name="Nowell W R."/>
        </authorList>
    </citation>
    <scope>NUCLEOTIDE SEQUENCE</scope>
</reference>
<dbReference type="Proteomes" id="UP000663873">
    <property type="component" value="Unassembled WGS sequence"/>
</dbReference>
<feature type="non-terminal residue" evidence="1">
    <location>
        <position position="1"/>
    </location>
</feature>
<evidence type="ECO:0000313" key="2">
    <source>
        <dbReference type="Proteomes" id="UP000663873"/>
    </source>
</evidence>
<comment type="caution">
    <text evidence="1">The sequence shown here is derived from an EMBL/GenBank/DDBJ whole genome shotgun (WGS) entry which is preliminary data.</text>
</comment>
<dbReference type="EMBL" id="CAJOBP010038641">
    <property type="protein sequence ID" value="CAF4736706.1"/>
    <property type="molecule type" value="Genomic_DNA"/>
</dbReference>
<feature type="non-terminal residue" evidence="1">
    <location>
        <position position="59"/>
    </location>
</feature>
<gene>
    <name evidence="1" type="ORF">UJA718_LOCUS38111</name>
</gene>
<evidence type="ECO:0000313" key="1">
    <source>
        <dbReference type="EMBL" id="CAF4736706.1"/>
    </source>
</evidence>
<proteinExistence type="predicted"/>
<protein>
    <submittedName>
        <fullName evidence="1">Uncharacterized protein</fullName>
    </submittedName>
</protein>
<name>A0A821KKW6_9BILA</name>
<sequence>SWNPDLINRINQLQSCLAQIPEGAIGKQPRGPLPKVEEAFTLPIPVELTAKQQQMATAS</sequence>
<organism evidence="1 2">
    <name type="scientific">Rotaria socialis</name>
    <dbReference type="NCBI Taxonomy" id="392032"/>
    <lineage>
        <taxon>Eukaryota</taxon>
        <taxon>Metazoa</taxon>
        <taxon>Spiralia</taxon>
        <taxon>Gnathifera</taxon>
        <taxon>Rotifera</taxon>
        <taxon>Eurotatoria</taxon>
        <taxon>Bdelloidea</taxon>
        <taxon>Philodinida</taxon>
        <taxon>Philodinidae</taxon>
        <taxon>Rotaria</taxon>
    </lineage>
</organism>